<evidence type="ECO:0000313" key="2">
    <source>
        <dbReference type="EMBL" id="KAF4303305.1"/>
    </source>
</evidence>
<feature type="domain" description="AB hydrolase-1" evidence="1">
    <location>
        <begin position="47"/>
        <end position="142"/>
    </location>
</feature>
<dbReference type="GO" id="GO:0016787">
    <property type="term" value="F:hydrolase activity"/>
    <property type="evidence" value="ECO:0007669"/>
    <property type="project" value="UniProtKB-KW"/>
</dbReference>
<proteinExistence type="predicted"/>
<organism evidence="2 3">
    <name type="scientific">Botryosphaeria dothidea</name>
    <dbReference type="NCBI Taxonomy" id="55169"/>
    <lineage>
        <taxon>Eukaryota</taxon>
        <taxon>Fungi</taxon>
        <taxon>Dikarya</taxon>
        <taxon>Ascomycota</taxon>
        <taxon>Pezizomycotina</taxon>
        <taxon>Dothideomycetes</taxon>
        <taxon>Dothideomycetes incertae sedis</taxon>
        <taxon>Botryosphaeriales</taxon>
        <taxon>Botryosphaeriaceae</taxon>
        <taxon>Botryosphaeria</taxon>
    </lineage>
</organism>
<reference evidence="2" key="1">
    <citation type="submission" date="2020-04" db="EMBL/GenBank/DDBJ databases">
        <title>Genome Assembly and Annotation of Botryosphaeria dothidea sdau 11-99, a Latent Pathogen of Apple Fruit Ring Rot in China.</title>
        <authorList>
            <person name="Yu C."/>
            <person name="Diao Y."/>
            <person name="Lu Q."/>
            <person name="Zhao J."/>
            <person name="Cui S."/>
            <person name="Peng C."/>
            <person name="He B."/>
            <person name="Liu H."/>
        </authorList>
    </citation>
    <scope>NUCLEOTIDE SEQUENCE [LARGE SCALE GENOMIC DNA]</scope>
    <source>
        <strain evidence="2">Sdau11-99</strain>
    </source>
</reference>
<keyword evidence="2" id="KW-0378">Hydrolase</keyword>
<keyword evidence="3" id="KW-1185">Reference proteome</keyword>
<dbReference type="PANTHER" id="PTHR43329">
    <property type="entry name" value="EPOXIDE HYDROLASE"/>
    <property type="match status" value="1"/>
</dbReference>
<dbReference type="Pfam" id="PF12697">
    <property type="entry name" value="Abhydrolase_6"/>
    <property type="match status" value="1"/>
</dbReference>
<gene>
    <name evidence="2" type="ORF">GTA08_BOTSDO09351</name>
</gene>
<accession>A0A8H4IKV7</accession>
<dbReference type="OrthoDB" id="408373at2759"/>
<protein>
    <submittedName>
        <fullName evidence="2">Alpha beta hydrolase</fullName>
    </submittedName>
</protein>
<sequence length="196" mass="22293">MPADQLGLLNDPTLQTNWTKTACGSDIFGYLRLPSEETPISSKHPLLVLLHGYPQTNFIWRHLLKLLPPHYPLFIPDLPGYGRSTPSQTTHDKLAIGLAILEALSTLLPSQPNPTPIILVGHDRGARIAHRLALHHALPPRRPHRPRHHPRARAMVLLRRLPRRRLKLLPLALPRQRPAHQITRRGRCGRCVLRRV</sequence>
<dbReference type="AlphaFoldDB" id="A0A8H4IKV7"/>
<dbReference type="Gene3D" id="3.40.50.1820">
    <property type="entry name" value="alpha/beta hydrolase"/>
    <property type="match status" value="1"/>
</dbReference>
<evidence type="ECO:0000313" key="3">
    <source>
        <dbReference type="Proteomes" id="UP000572817"/>
    </source>
</evidence>
<dbReference type="InterPro" id="IPR029058">
    <property type="entry name" value="AB_hydrolase_fold"/>
</dbReference>
<dbReference type="SUPFAM" id="SSF53474">
    <property type="entry name" value="alpha/beta-Hydrolases"/>
    <property type="match status" value="1"/>
</dbReference>
<dbReference type="InterPro" id="IPR000073">
    <property type="entry name" value="AB_hydrolase_1"/>
</dbReference>
<evidence type="ECO:0000259" key="1">
    <source>
        <dbReference type="Pfam" id="PF12697"/>
    </source>
</evidence>
<dbReference type="Proteomes" id="UP000572817">
    <property type="component" value="Unassembled WGS sequence"/>
</dbReference>
<dbReference type="EMBL" id="WWBZ02000062">
    <property type="protein sequence ID" value="KAF4303305.1"/>
    <property type="molecule type" value="Genomic_DNA"/>
</dbReference>
<name>A0A8H4IKV7_9PEZI</name>
<comment type="caution">
    <text evidence="2">The sequence shown here is derived from an EMBL/GenBank/DDBJ whole genome shotgun (WGS) entry which is preliminary data.</text>
</comment>